<evidence type="ECO:0000256" key="3">
    <source>
        <dbReference type="ARBA" id="ARBA00023180"/>
    </source>
</evidence>
<evidence type="ECO:0000313" key="10">
    <source>
        <dbReference type="RefSeq" id="XP_047013841.1"/>
    </source>
</evidence>
<keyword evidence="5" id="KW-0732">Signal</keyword>
<dbReference type="Pfam" id="PF00100">
    <property type="entry name" value="Zona_pellucida"/>
    <property type="match status" value="1"/>
</dbReference>
<reference evidence="9" key="1">
    <citation type="journal article" date="2016" name="Nat. Commun.">
        <title>The channel catfish genome sequence provides insights into the evolution of scale formation in teleosts.</title>
        <authorList>
            <person name="Liu Z."/>
            <person name="Liu S."/>
            <person name="Yao J."/>
            <person name="Bao L."/>
            <person name="Zhang J."/>
            <person name="Li Y."/>
            <person name="Jiang C."/>
            <person name="Sun L."/>
            <person name="Wang R."/>
            <person name="Zhang Y."/>
            <person name="Zhou T."/>
            <person name="Zeng Q."/>
            <person name="Fu Q."/>
            <person name="Gao S."/>
            <person name="Li N."/>
            <person name="Koren S."/>
            <person name="Jiang Y."/>
            <person name="Zimin A."/>
            <person name="Xu P."/>
            <person name="Phillippy A.M."/>
            <person name="Geng X."/>
            <person name="Song L."/>
            <person name="Sun F."/>
            <person name="Li C."/>
            <person name="Wang X."/>
            <person name="Chen A."/>
            <person name="Jin Y."/>
            <person name="Yuan Z."/>
            <person name="Yang Y."/>
            <person name="Tan S."/>
            <person name="Peatman E."/>
            <person name="Lu J."/>
            <person name="Qin Z."/>
            <person name="Dunham R."/>
            <person name="Li Z."/>
            <person name="Sonstegard T."/>
            <person name="Feng J."/>
            <person name="Danzmann R.G."/>
            <person name="Schroeder S."/>
            <person name="Scheffler B."/>
            <person name="Duke M.V."/>
            <person name="Ballard L."/>
            <person name="Kucuktas H."/>
            <person name="Kaltenboeck L."/>
            <person name="Liu H."/>
            <person name="Armbruster J."/>
            <person name="Xie Y."/>
            <person name="Kirby M.L."/>
            <person name="Tian Y."/>
            <person name="Flanagan M.E."/>
            <person name="Mu W."/>
            <person name="Waldbieser G.C."/>
        </authorList>
    </citation>
    <scope>NUCLEOTIDE SEQUENCE [LARGE SCALE GENOMIC DNA]</scope>
    <source>
        <strain evidence="9">SDA103</strain>
    </source>
</reference>
<dbReference type="SUPFAM" id="SSF49854">
    <property type="entry name" value="Spermadhesin, CUB domain"/>
    <property type="match status" value="3"/>
</dbReference>
<dbReference type="Gene3D" id="2.60.120.290">
    <property type="entry name" value="Spermadhesin, CUB domain"/>
    <property type="match status" value="3"/>
</dbReference>
<dbReference type="InterPro" id="IPR001507">
    <property type="entry name" value="ZP_dom"/>
</dbReference>
<reference evidence="10" key="2">
    <citation type="submission" date="2025-08" db="UniProtKB">
        <authorList>
            <consortium name="RefSeq"/>
        </authorList>
    </citation>
    <scope>IDENTIFICATION</scope>
    <source>
        <tissue evidence="10">Blood</tissue>
    </source>
</reference>
<keyword evidence="2" id="KW-1015">Disulfide bond</keyword>
<sequence>MKSQAIFLILFGCFCGFAARAPCGGDLTQPQGEFFSPHYPHTYPSNAHCTWHLTSFFWQTVSLTFTFVDLEFCCDYVRVYDGPTDQAPLLGQVPGNQGNSFNSSSRYMTVIFSSDNSWSQQGFRAEWAFIGGAPCGGNLTQSEGEFFSPNFPNNYPDNAYCTWRLQSPRRQVVSLSFKSVQLETGWDLIHVYNGLSDQDPQLGVVTGNQGNSFTSSSRDMTVVFSSDSGWTQQGFRAEWHFIDSPSCRYNYNKSLSVCSCTSDCQDNRNCCYDYNDCCSTAVPETTTPSSSGTFPLLNGTVCGGNLIQSQGEFFSPNYPRNYPNNAECTWRILSPEGQIILLNIITVRLESSFDFIYVHDGQTKDSPRLGLVTGSLRSSFNSSSRYMTVVFSSDDDGSDEGFRAEWMFIHSDTARKEAIETTPDTHPTKPSQKEADKIAQKIFSSVTCLNMTTEASLETTPETEPTLPPQTSAGQVDCLSGRMNIAISKSYIDSLGYSWRDLYLGDRSCKASTNNYDITFNFPLNSCGTWRKIHNGYIIYTNNIKVTKFLLDSISTHFLLEVSCVFRHNAIVETFYETKEIVKATISRAGWFNPTIAFYPSGNFSYPITEFPYLVNFGQELFVQVQLSEADPRLHLFIDSCVASPNHNFTAQTHDLIRNGCPRDSTLRIYMNGVKYYARFRFLALMFLRAHNRVFLKCDVLICADDDYNSRCRRGCLPRRKRSLSSTHYAEVVTLGPILLKGPEEAAATYEEEEE</sequence>
<dbReference type="KEGG" id="ipu:124626097"/>
<dbReference type="PANTHER" id="PTHR24251">
    <property type="entry name" value="OVOCHYMASE-RELATED"/>
    <property type="match status" value="1"/>
</dbReference>
<dbReference type="PANTHER" id="PTHR24251:SF41">
    <property type="entry name" value="DELETED IN MALIGNANT BRAIN TUMORS 1 PROTEIN-LIKE"/>
    <property type="match status" value="1"/>
</dbReference>
<gene>
    <name evidence="10" type="primary">LOC124626097</name>
</gene>
<dbReference type="PROSITE" id="PS01180">
    <property type="entry name" value="CUB"/>
    <property type="match status" value="3"/>
</dbReference>
<organism evidence="9 10">
    <name type="scientific">Ictalurus punctatus</name>
    <name type="common">Channel catfish</name>
    <name type="synonym">Silurus punctatus</name>
    <dbReference type="NCBI Taxonomy" id="7998"/>
    <lineage>
        <taxon>Eukaryota</taxon>
        <taxon>Metazoa</taxon>
        <taxon>Chordata</taxon>
        <taxon>Craniata</taxon>
        <taxon>Vertebrata</taxon>
        <taxon>Euteleostomi</taxon>
        <taxon>Actinopterygii</taxon>
        <taxon>Neopterygii</taxon>
        <taxon>Teleostei</taxon>
        <taxon>Ostariophysi</taxon>
        <taxon>Siluriformes</taxon>
        <taxon>Ictaluridae</taxon>
        <taxon>Ictalurus</taxon>
    </lineage>
</organism>
<dbReference type="SMART" id="SM00042">
    <property type="entry name" value="CUB"/>
    <property type="match status" value="3"/>
</dbReference>
<dbReference type="OrthoDB" id="10063988at2759"/>
<name>A0A979F1A6_ICTPU</name>
<proteinExistence type="predicted"/>
<keyword evidence="3" id="KW-0325">Glycoprotein</keyword>
<dbReference type="InterPro" id="IPR055355">
    <property type="entry name" value="ZP-C"/>
</dbReference>
<evidence type="ECO:0000256" key="4">
    <source>
        <dbReference type="PROSITE-ProRule" id="PRU00059"/>
    </source>
</evidence>
<evidence type="ECO:0000256" key="5">
    <source>
        <dbReference type="SAM" id="SignalP"/>
    </source>
</evidence>
<dbReference type="InterPro" id="IPR042235">
    <property type="entry name" value="ZP-C_dom"/>
</dbReference>
<evidence type="ECO:0000259" key="7">
    <source>
        <dbReference type="PROSITE" id="PS50958"/>
    </source>
</evidence>
<feature type="domain" description="CUB" evidence="6">
    <location>
        <begin position="135"/>
        <end position="242"/>
    </location>
</feature>
<dbReference type="FunFam" id="2.60.120.290:FF:000013">
    <property type="entry name" value="Membrane frizzled-related protein"/>
    <property type="match status" value="1"/>
</dbReference>
<dbReference type="Pfam" id="PF00431">
    <property type="entry name" value="CUB"/>
    <property type="match status" value="3"/>
</dbReference>
<feature type="domain" description="ZP" evidence="8">
    <location>
        <begin position="477"/>
        <end position="719"/>
    </location>
</feature>
<dbReference type="FunFam" id="2.60.120.290:FF:000005">
    <property type="entry name" value="Procollagen C-endopeptidase enhancer 1"/>
    <property type="match status" value="2"/>
</dbReference>
<dbReference type="PRINTS" id="PR00023">
    <property type="entry name" value="ZPELLUCIDA"/>
</dbReference>
<dbReference type="GeneID" id="124626097"/>
<keyword evidence="9" id="KW-1185">Reference proteome</keyword>
<dbReference type="InterPro" id="IPR035914">
    <property type="entry name" value="Sperma_CUB_dom_sf"/>
</dbReference>
<dbReference type="InterPro" id="IPR001212">
    <property type="entry name" value="Somatomedin_B_dom"/>
</dbReference>
<dbReference type="RefSeq" id="XP_047013841.1">
    <property type="nucleotide sequence ID" value="XM_047157885.2"/>
</dbReference>
<keyword evidence="1" id="KW-0677">Repeat</keyword>
<dbReference type="AlphaFoldDB" id="A0A979F1A6"/>
<protein>
    <submittedName>
        <fullName evidence="10">Deleted in malignant brain tumors 1 protein isoform X1</fullName>
    </submittedName>
</protein>
<evidence type="ECO:0000256" key="1">
    <source>
        <dbReference type="ARBA" id="ARBA00022737"/>
    </source>
</evidence>
<feature type="domain" description="SMB" evidence="7">
    <location>
        <begin position="243"/>
        <end position="286"/>
    </location>
</feature>
<dbReference type="SMART" id="SM00241">
    <property type="entry name" value="ZP"/>
    <property type="match status" value="1"/>
</dbReference>
<feature type="chain" id="PRO_5038099947" evidence="5">
    <location>
        <begin position="21"/>
        <end position="755"/>
    </location>
</feature>
<evidence type="ECO:0000313" key="9">
    <source>
        <dbReference type="Proteomes" id="UP000221080"/>
    </source>
</evidence>
<dbReference type="Pfam" id="PF23344">
    <property type="entry name" value="ZP-N"/>
    <property type="match status" value="1"/>
</dbReference>
<dbReference type="PROSITE" id="PS51034">
    <property type="entry name" value="ZP_2"/>
    <property type="match status" value="1"/>
</dbReference>
<evidence type="ECO:0000256" key="2">
    <source>
        <dbReference type="ARBA" id="ARBA00023157"/>
    </source>
</evidence>
<dbReference type="InterPro" id="IPR048290">
    <property type="entry name" value="ZP_chr"/>
</dbReference>
<dbReference type="Gene3D" id="2.60.40.3210">
    <property type="entry name" value="Zona pellucida, ZP-N domain"/>
    <property type="match status" value="1"/>
</dbReference>
<dbReference type="Gene3D" id="2.60.40.4100">
    <property type="entry name" value="Zona pellucida, ZP-C domain"/>
    <property type="match status" value="1"/>
</dbReference>
<dbReference type="InterPro" id="IPR000859">
    <property type="entry name" value="CUB_dom"/>
</dbReference>
<feature type="signal peptide" evidence="5">
    <location>
        <begin position="1"/>
        <end position="20"/>
    </location>
</feature>
<feature type="domain" description="CUB" evidence="6">
    <location>
        <begin position="23"/>
        <end position="130"/>
    </location>
</feature>
<evidence type="ECO:0000259" key="8">
    <source>
        <dbReference type="PROSITE" id="PS51034"/>
    </source>
</evidence>
<dbReference type="CDD" id="cd00041">
    <property type="entry name" value="CUB"/>
    <property type="match status" value="3"/>
</dbReference>
<accession>A0A979F1A6</accession>
<dbReference type="PROSITE" id="PS50958">
    <property type="entry name" value="SMB_2"/>
    <property type="match status" value="1"/>
</dbReference>
<dbReference type="InterPro" id="IPR055356">
    <property type="entry name" value="ZP-N"/>
</dbReference>
<comment type="caution">
    <text evidence="4">Lacks conserved residue(s) required for the propagation of feature annotation.</text>
</comment>
<feature type="domain" description="CUB" evidence="6">
    <location>
        <begin position="302"/>
        <end position="409"/>
    </location>
</feature>
<dbReference type="Proteomes" id="UP000221080">
    <property type="component" value="Chromosome 9"/>
</dbReference>
<evidence type="ECO:0000259" key="6">
    <source>
        <dbReference type="PROSITE" id="PS01180"/>
    </source>
</evidence>
<dbReference type="PROSITE" id="PS00524">
    <property type="entry name" value="SMB_1"/>
    <property type="match status" value="1"/>
</dbReference>